<feature type="region of interest" description="Disordered" evidence="1">
    <location>
        <begin position="1"/>
        <end position="37"/>
    </location>
</feature>
<dbReference type="EMBL" id="JAGMUV010000011">
    <property type="protein sequence ID" value="KAH7140607.1"/>
    <property type="molecule type" value="Genomic_DNA"/>
</dbReference>
<accession>A0A9P9EP12</accession>
<gene>
    <name evidence="2" type="ORF">EDB81DRAFT_885330</name>
</gene>
<reference evidence="2" key="1">
    <citation type="journal article" date="2021" name="Nat. Commun.">
        <title>Genetic determinants of endophytism in the Arabidopsis root mycobiome.</title>
        <authorList>
            <person name="Mesny F."/>
            <person name="Miyauchi S."/>
            <person name="Thiergart T."/>
            <person name="Pickel B."/>
            <person name="Atanasova L."/>
            <person name="Karlsson M."/>
            <person name="Huettel B."/>
            <person name="Barry K.W."/>
            <person name="Haridas S."/>
            <person name="Chen C."/>
            <person name="Bauer D."/>
            <person name="Andreopoulos W."/>
            <person name="Pangilinan J."/>
            <person name="LaButti K."/>
            <person name="Riley R."/>
            <person name="Lipzen A."/>
            <person name="Clum A."/>
            <person name="Drula E."/>
            <person name="Henrissat B."/>
            <person name="Kohler A."/>
            <person name="Grigoriev I.V."/>
            <person name="Martin F.M."/>
            <person name="Hacquard S."/>
        </authorList>
    </citation>
    <scope>NUCLEOTIDE SEQUENCE</scope>
    <source>
        <strain evidence="2">MPI-CAGE-AT-0147</strain>
    </source>
</reference>
<dbReference type="OrthoDB" id="10649481at2759"/>
<organism evidence="2 3">
    <name type="scientific">Dactylonectria macrodidyma</name>
    <dbReference type="NCBI Taxonomy" id="307937"/>
    <lineage>
        <taxon>Eukaryota</taxon>
        <taxon>Fungi</taxon>
        <taxon>Dikarya</taxon>
        <taxon>Ascomycota</taxon>
        <taxon>Pezizomycotina</taxon>
        <taxon>Sordariomycetes</taxon>
        <taxon>Hypocreomycetidae</taxon>
        <taxon>Hypocreales</taxon>
        <taxon>Nectriaceae</taxon>
        <taxon>Dactylonectria</taxon>
    </lineage>
</organism>
<proteinExistence type="predicted"/>
<name>A0A9P9EP12_9HYPO</name>
<keyword evidence="3" id="KW-1185">Reference proteome</keyword>
<evidence type="ECO:0000313" key="2">
    <source>
        <dbReference type="EMBL" id="KAH7140607.1"/>
    </source>
</evidence>
<comment type="caution">
    <text evidence="2">The sequence shown here is derived from an EMBL/GenBank/DDBJ whole genome shotgun (WGS) entry which is preliminary data.</text>
</comment>
<dbReference type="Proteomes" id="UP000738349">
    <property type="component" value="Unassembled WGS sequence"/>
</dbReference>
<dbReference type="AlphaFoldDB" id="A0A9P9EP12"/>
<evidence type="ECO:0000313" key="3">
    <source>
        <dbReference type="Proteomes" id="UP000738349"/>
    </source>
</evidence>
<evidence type="ECO:0000256" key="1">
    <source>
        <dbReference type="SAM" id="MobiDB-lite"/>
    </source>
</evidence>
<protein>
    <submittedName>
        <fullName evidence="2">Uncharacterized protein</fullName>
    </submittedName>
</protein>
<sequence>MRKDEAVSKLPTPSSPEVEAEVLQSDPELKGTQGNSEDFEKLLDTAAEVLGDNREDLAAGINAAECSQYFYRGVLMMKSEKDEGRLELRSKQAILHLAFTEIRITELERELQALKTRVFNLPAKTEQKCLVCQPILKRSEAEEFRFTVASTKIPMQERPALEVLYSNVIPAYDLGSADPP</sequence>